<sequence>MRNSDLTEQLRTIRAGGTVVVTGRRARVGCAVIGCAAFTAIGVTMITIALTSIPRVGPVLALLSRPFIGGTLAVLFFGAWGLPVGIRALLRRRRLLLGPEDFTEEVWQHRRWQQVGRIPWTDIADFFSREIGGRWPLHGPRFCGYRLTQDASIAAAALRYRRRLPRLVAPDETAVPRTMLLGTVFPAGHVLELLSAVHRQQTQQVDPSKGH</sequence>
<dbReference type="STRING" id="630515.SAMN04489812_3134"/>
<keyword evidence="3" id="KW-1185">Reference proteome</keyword>
<keyword evidence="1" id="KW-0812">Transmembrane</keyword>
<dbReference type="Proteomes" id="UP000199103">
    <property type="component" value="Chromosome I"/>
</dbReference>
<reference evidence="2 3" key="1">
    <citation type="submission" date="2016-10" db="EMBL/GenBank/DDBJ databases">
        <authorList>
            <person name="de Groot N.N."/>
        </authorList>
    </citation>
    <scope>NUCLEOTIDE SEQUENCE [LARGE SCALE GENOMIC DNA]</scope>
    <source>
        <strain evidence="2 3">DSM 21800</strain>
    </source>
</reference>
<gene>
    <name evidence="2" type="ORF">SAMN04489812_3134</name>
</gene>
<evidence type="ECO:0000313" key="3">
    <source>
        <dbReference type="Proteomes" id="UP000199103"/>
    </source>
</evidence>
<name>A0A1H1VAV7_9ACTN</name>
<keyword evidence="1" id="KW-1133">Transmembrane helix</keyword>
<organism evidence="2 3">
    <name type="scientific">Microlunatus soli</name>
    <dbReference type="NCBI Taxonomy" id="630515"/>
    <lineage>
        <taxon>Bacteria</taxon>
        <taxon>Bacillati</taxon>
        <taxon>Actinomycetota</taxon>
        <taxon>Actinomycetes</taxon>
        <taxon>Propionibacteriales</taxon>
        <taxon>Propionibacteriaceae</taxon>
        <taxon>Microlunatus</taxon>
    </lineage>
</organism>
<proteinExistence type="predicted"/>
<keyword evidence="1" id="KW-0472">Membrane</keyword>
<dbReference type="RefSeq" id="WP_091526258.1">
    <property type="nucleotide sequence ID" value="NZ_LT629772.1"/>
</dbReference>
<protein>
    <submittedName>
        <fullName evidence="2">Uncharacterized protein</fullName>
    </submittedName>
</protein>
<evidence type="ECO:0000256" key="1">
    <source>
        <dbReference type="SAM" id="Phobius"/>
    </source>
</evidence>
<accession>A0A1H1VAV7</accession>
<feature type="transmembrane region" description="Helical" evidence="1">
    <location>
        <begin position="70"/>
        <end position="90"/>
    </location>
</feature>
<dbReference type="AlphaFoldDB" id="A0A1H1VAV7"/>
<evidence type="ECO:0000313" key="2">
    <source>
        <dbReference type="EMBL" id="SDS81865.1"/>
    </source>
</evidence>
<feature type="transmembrane region" description="Helical" evidence="1">
    <location>
        <begin position="28"/>
        <end position="50"/>
    </location>
</feature>
<dbReference type="EMBL" id="LT629772">
    <property type="protein sequence ID" value="SDS81865.1"/>
    <property type="molecule type" value="Genomic_DNA"/>
</dbReference>